<proteinExistence type="predicted"/>
<dbReference type="SUPFAM" id="SSF103196">
    <property type="entry name" value="Roadblock/LC7 domain"/>
    <property type="match status" value="1"/>
</dbReference>
<reference evidence="1 2" key="1">
    <citation type="submission" date="2024-07" db="EMBL/GenBank/DDBJ databases">
        <authorList>
            <person name="Ren Q."/>
        </authorList>
    </citation>
    <scope>NUCLEOTIDE SEQUENCE [LARGE SCALE GENOMIC DNA]</scope>
    <source>
        <strain evidence="1 2">REN37</strain>
    </source>
</reference>
<dbReference type="Proteomes" id="UP001562065">
    <property type="component" value="Unassembled WGS sequence"/>
</dbReference>
<gene>
    <name evidence="1" type="ORF">AB5I84_01495</name>
</gene>
<keyword evidence="2" id="KW-1185">Reference proteome</keyword>
<organism evidence="1 2">
    <name type="scientific">Isoalcanivorax beigongshangi</name>
    <dbReference type="NCBI Taxonomy" id="3238810"/>
    <lineage>
        <taxon>Bacteria</taxon>
        <taxon>Pseudomonadati</taxon>
        <taxon>Pseudomonadota</taxon>
        <taxon>Gammaproteobacteria</taxon>
        <taxon>Oceanospirillales</taxon>
        <taxon>Alcanivoracaceae</taxon>
        <taxon>Isoalcanivorax</taxon>
    </lineage>
</organism>
<protein>
    <recommendedName>
        <fullName evidence="3">Roadblock/LAMTOR2 domain-containing protein</fullName>
    </recommendedName>
</protein>
<name>A0ABV4ADA1_9GAMM</name>
<sequence length="135" mass="14670">MTSLEEICKSLVDDVNDALGAAVVDVSSGLLLAVYHNVPYFTQTYLDAVAAAAVDMFRGKTISTVEKLLSGQRGHQVTNMIKEVQMTTERTYHFMIVMPDKPNSMLVLITGRKANLGMGWAAVRGAVPRISPLCP</sequence>
<comment type="caution">
    <text evidence="1">The sequence shown here is derived from an EMBL/GenBank/DDBJ whole genome shotgun (WGS) entry which is preliminary data.</text>
</comment>
<evidence type="ECO:0008006" key="3">
    <source>
        <dbReference type="Google" id="ProtNLM"/>
    </source>
</evidence>
<evidence type="ECO:0000313" key="1">
    <source>
        <dbReference type="EMBL" id="MEY1660819.1"/>
    </source>
</evidence>
<evidence type="ECO:0000313" key="2">
    <source>
        <dbReference type="Proteomes" id="UP001562065"/>
    </source>
</evidence>
<accession>A0ABV4ADA1</accession>
<dbReference type="EMBL" id="JBGCUO010000001">
    <property type="protein sequence ID" value="MEY1660819.1"/>
    <property type="molecule type" value="Genomic_DNA"/>
</dbReference>
<dbReference type="Gene3D" id="3.30.450.30">
    <property type="entry name" value="Dynein light chain 2a, cytoplasmic"/>
    <property type="match status" value="1"/>
</dbReference>
<dbReference type="RefSeq" id="WP_369454061.1">
    <property type="nucleotide sequence ID" value="NZ_JBGCUO010000001.1"/>
</dbReference>